<evidence type="ECO:0000313" key="4">
    <source>
        <dbReference type="EMBL" id="RUS54437.1"/>
    </source>
</evidence>
<dbReference type="PANTHER" id="PTHR36442">
    <property type="entry name" value="CYCLIC-DI-AMP PHOSPHODIESTERASE PGPH"/>
    <property type="match status" value="1"/>
</dbReference>
<dbReference type="Pfam" id="PF07697">
    <property type="entry name" value="7TMR-HDED"/>
    <property type="match status" value="1"/>
</dbReference>
<accession>A0A433RS73</accession>
<keyword evidence="4" id="KW-0378">Hydrolase</keyword>
<feature type="coiled-coil region" evidence="1">
    <location>
        <begin position="108"/>
        <end position="149"/>
    </location>
</feature>
<dbReference type="InterPro" id="IPR003607">
    <property type="entry name" value="HD/PDEase_dom"/>
</dbReference>
<reference evidence="4 5" key="1">
    <citation type="submission" date="2014-11" db="EMBL/GenBank/DDBJ databases">
        <title>Genome sequence and analysis of novel Kurthia sp.</title>
        <authorList>
            <person name="Lawson J.N."/>
            <person name="Gonzalez J.E."/>
            <person name="Rinauldi L."/>
            <person name="Xuan Z."/>
            <person name="Firman A."/>
            <person name="Shaddox L."/>
            <person name="Trudeau A."/>
            <person name="Shah S."/>
            <person name="Reiman D."/>
        </authorList>
    </citation>
    <scope>NUCLEOTIDE SEQUENCE [LARGE SCALE GENOMIC DNA]</scope>
    <source>
        <strain evidence="4 5">3B1D</strain>
    </source>
</reference>
<evidence type="ECO:0000256" key="1">
    <source>
        <dbReference type="SAM" id="Coils"/>
    </source>
</evidence>
<keyword evidence="2" id="KW-0812">Transmembrane</keyword>
<keyword evidence="1" id="KW-0175">Coiled coil</keyword>
<dbReference type="Proteomes" id="UP000288623">
    <property type="component" value="Unassembled WGS sequence"/>
</dbReference>
<sequence length="711" mass="79418">MSRLTTIIQKLQRLLPFRLLLIVALSVVGLLQFLLMMGNIQGQNYNVKLFQVSPETIRAVKTIEDTEQTKLDKQAAADSVEPVYTYSEEVGKNQASVVRSIYNYALDAKEIEATSDSAKAAKAQQKKQLEALKKSLDSKELNVELSDEDLAVLLAATKSELEDGRDSVVEKVTSVLQQPVREADVAEKRESIGNAIRLTYSFPTDLMNVSIRIARSAMVANELLDEDATEQKRQQAIESIDPTRILQGQIIVQEGEVIDRDVYHQLEVTGMLATHQSLKPYVGLALLIIIQMLFFYMIFNNAKNMKIEHKIRNLLIVSIIYVLSIGFMELLGIVDREFDLLLGFLFPAALAPMMIRMLVGERIAVLVTMMLGISAGVIFQEGYSTVMQMEIALYMILSGISSLYFVRNMQKRSKVLQTSFGVAIVNSLFIAFYLLMTQSSYTAKELLFYLVAAIVSALLSGALTIGTLPFIETVFGILSSLRLIELSSPNHPLLKKILMEAPGTYHHSIMVANLAEAACEAVGADGLLARVGCYYHDIGKTKRPGFFVENQTNGLNPHDHLPPEKSRDIIIAHAADGVRILEKHKMPKEIVDIARQHHGTTAVKFFYYKAKQQDPTVKESDYRYAGPKPQTKEIAIITVADSVEAAVRSMKDPTPEKIKNLVHAIAQDKLQDGQFDECDLTIQELHTIEQVFCETLNGTFHSRIEYPEPNE</sequence>
<dbReference type="PANTHER" id="PTHR36442:SF1">
    <property type="entry name" value="CYCLIC-DI-AMP PHOSPHODIESTERASE PGPH"/>
    <property type="match status" value="1"/>
</dbReference>
<evidence type="ECO:0000259" key="3">
    <source>
        <dbReference type="SMART" id="SM00471"/>
    </source>
</evidence>
<evidence type="ECO:0000256" key="2">
    <source>
        <dbReference type="SAM" id="Phobius"/>
    </source>
</evidence>
<dbReference type="InterPro" id="IPR006675">
    <property type="entry name" value="HDIG_dom"/>
</dbReference>
<dbReference type="CDD" id="cd00077">
    <property type="entry name" value="HDc"/>
    <property type="match status" value="1"/>
</dbReference>
<evidence type="ECO:0000313" key="5">
    <source>
        <dbReference type="Proteomes" id="UP000288623"/>
    </source>
</evidence>
<dbReference type="Pfam" id="PF01966">
    <property type="entry name" value="HD"/>
    <property type="match status" value="1"/>
</dbReference>
<dbReference type="InterPro" id="IPR052722">
    <property type="entry name" value="PgpH_phosphodiesterase"/>
</dbReference>
<dbReference type="InterPro" id="IPR011621">
    <property type="entry name" value="Metal-dep_PHydrolase_7TM_intra"/>
</dbReference>
<dbReference type="InterPro" id="IPR006674">
    <property type="entry name" value="HD_domain"/>
</dbReference>
<dbReference type="NCBIfam" id="TIGR00277">
    <property type="entry name" value="HDIG"/>
    <property type="match status" value="1"/>
</dbReference>
<comment type="caution">
    <text evidence="4">The sequence shown here is derived from an EMBL/GenBank/DDBJ whole genome shotgun (WGS) entry which is preliminary data.</text>
</comment>
<gene>
    <name evidence="4" type="ORF">QI30_13555</name>
</gene>
<organism evidence="4 5">
    <name type="scientific">Candidatus Kurthia intestinigallinarum</name>
    <dbReference type="NCBI Taxonomy" id="1562256"/>
    <lineage>
        <taxon>Bacteria</taxon>
        <taxon>Bacillati</taxon>
        <taxon>Bacillota</taxon>
        <taxon>Bacilli</taxon>
        <taxon>Bacillales</taxon>
        <taxon>Caryophanaceae</taxon>
        <taxon>Kurthia</taxon>
    </lineage>
</organism>
<feature type="transmembrane region" description="Helical" evidence="2">
    <location>
        <begin position="340"/>
        <end position="358"/>
    </location>
</feature>
<protein>
    <submittedName>
        <fullName evidence="4">Phosphohydrolase</fullName>
    </submittedName>
</protein>
<dbReference type="AlphaFoldDB" id="A0A433RS73"/>
<dbReference type="InterPro" id="IPR011624">
    <property type="entry name" value="Metal-dep_PHydrolase_7TM_extra"/>
</dbReference>
<dbReference type="EMBL" id="JTFC01000032">
    <property type="protein sequence ID" value="RUS54437.1"/>
    <property type="molecule type" value="Genomic_DNA"/>
</dbReference>
<proteinExistence type="predicted"/>
<dbReference type="GO" id="GO:0016787">
    <property type="term" value="F:hydrolase activity"/>
    <property type="evidence" value="ECO:0007669"/>
    <property type="project" value="UniProtKB-KW"/>
</dbReference>
<dbReference type="Pfam" id="PF07698">
    <property type="entry name" value="7TM-7TMR_HD"/>
    <property type="match status" value="1"/>
</dbReference>
<feature type="transmembrane region" description="Helical" evidence="2">
    <location>
        <begin position="386"/>
        <end position="406"/>
    </location>
</feature>
<feature type="transmembrane region" description="Helical" evidence="2">
    <location>
        <begin position="281"/>
        <end position="299"/>
    </location>
</feature>
<dbReference type="SUPFAM" id="SSF109604">
    <property type="entry name" value="HD-domain/PDEase-like"/>
    <property type="match status" value="1"/>
</dbReference>
<feature type="transmembrane region" description="Helical" evidence="2">
    <location>
        <begin position="363"/>
        <end position="380"/>
    </location>
</feature>
<feature type="domain" description="HD/PDEase" evidence="3">
    <location>
        <begin position="500"/>
        <end position="655"/>
    </location>
</feature>
<keyword evidence="2" id="KW-0472">Membrane</keyword>
<feature type="transmembrane region" description="Helical" evidence="2">
    <location>
        <begin position="448"/>
        <end position="471"/>
    </location>
</feature>
<dbReference type="SMART" id="SM00471">
    <property type="entry name" value="HDc"/>
    <property type="match status" value="1"/>
</dbReference>
<name>A0A433RS73_9BACL</name>
<keyword evidence="5" id="KW-1185">Reference proteome</keyword>
<feature type="transmembrane region" description="Helical" evidence="2">
    <location>
        <begin position="311"/>
        <end position="334"/>
    </location>
</feature>
<dbReference type="Gene3D" id="1.10.3210.10">
    <property type="entry name" value="Hypothetical protein af1432"/>
    <property type="match status" value="1"/>
</dbReference>
<keyword evidence="2" id="KW-1133">Transmembrane helix</keyword>
<feature type="transmembrane region" description="Helical" evidence="2">
    <location>
        <begin position="418"/>
        <end position="436"/>
    </location>
</feature>